<protein>
    <recommendedName>
        <fullName evidence="9">Bee-milk protein</fullName>
    </recommendedName>
</protein>
<accession>A0AA39EWI4</accession>
<evidence type="ECO:0000256" key="6">
    <source>
        <dbReference type="SAM" id="SignalP"/>
    </source>
</evidence>
<dbReference type="PANTHER" id="PTHR10009:SF7">
    <property type="entry name" value="GH10609P-RELATED"/>
    <property type="match status" value="1"/>
</dbReference>
<dbReference type="InterPro" id="IPR017996">
    <property type="entry name" value="MRJP/yellow-related"/>
</dbReference>
<evidence type="ECO:0000256" key="4">
    <source>
        <dbReference type="ARBA" id="ARBA00022729"/>
    </source>
</evidence>
<comment type="similarity">
    <text evidence="2">Belongs to the major royal jelly protein family.</text>
</comment>
<evidence type="ECO:0000256" key="5">
    <source>
        <dbReference type="ARBA" id="ARBA00023180"/>
    </source>
</evidence>
<dbReference type="Proteomes" id="UP001168972">
    <property type="component" value="Unassembled WGS sequence"/>
</dbReference>
<dbReference type="AlphaFoldDB" id="A0AA39EWI4"/>
<comment type="subcellular location">
    <subcellularLocation>
        <location evidence="1">Secreted</location>
    </subcellularLocation>
</comment>
<proteinExistence type="inferred from homology"/>
<evidence type="ECO:0000256" key="3">
    <source>
        <dbReference type="ARBA" id="ARBA00022525"/>
    </source>
</evidence>
<reference evidence="7" key="1">
    <citation type="journal article" date="2023" name="bioRxiv">
        <title>Scaffold-level genome assemblies of two parasitoid biocontrol wasps reveal the parthenogenesis mechanism and an associated novel virus.</title>
        <authorList>
            <person name="Inwood S."/>
            <person name="Skelly J."/>
            <person name="Guhlin J."/>
            <person name="Harrop T."/>
            <person name="Goldson S."/>
            <person name="Dearden P."/>
        </authorList>
    </citation>
    <scope>NUCLEOTIDE SEQUENCE</scope>
    <source>
        <strain evidence="7">Lincoln</strain>
        <tissue evidence="7">Whole body</tissue>
    </source>
</reference>
<evidence type="ECO:0008006" key="9">
    <source>
        <dbReference type="Google" id="ProtNLM"/>
    </source>
</evidence>
<reference evidence="7" key="2">
    <citation type="submission" date="2023-03" db="EMBL/GenBank/DDBJ databases">
        <authorList>
            <person name="Inwood S.N."/>
            <person name="Skelly J.G."/>
            <person name="Guhlin J."/>
            <person name="Harrop T.W.R."/>
            <person name="Goldson S.G."/>
            <person name="Dearden P.K."/>
        </authorList>
    </citation>
    <scope>NUCLEOTIDE SEQUENCE</scope>
    <source>
        <strain evidence="7">Lincoln</strain>
        <tissue evidence="7">Whole body</tissue>
    </source>
</reference>
<keyword evidence="8" id="KW-1185">Reference proteome</keyword>
<dbReference type="PRINTS" id="PR01366">
    <property type="entry name" value="ROYALJELLY"/>
</dbReference>
<organism evidence="7 8">
    <name type="scientific">Microctonus hyperodae</name>
    <name type="common">Parasitoid wasp</name>
    <dbReference type="NCBI Taxonomy" id="165561"/>
    <lineage>
        <taxon>Eukaryota</taxon>
        <taxon>Metazoa</taxon>
        <taxon>Ecdysozoa</taxon>
        <taxon>Arthropoda</taxon>
        <taxon>Hexapoda</taxon>
        <taxon>Insecta</taxon>
        <taxon>Pterygota</taxon>
        <taxon>Neoptera</taxon>
        <taxon>Endopterygota</taxon>
        <taxon>Hymenoptera</taxon>
        <taxon>Apocrita</taxon>
        <taxon>Ichneumonoidea</taxon>
        <taxon>Braconidae</taxon>
        <taxon>Euphorinae</taxon>
        <taxon>Microctonus</taxon>
    </lineage>
</organism>
<dbReference type="EMBL" id="JAQQBR010002003">
    <property type="protein sequence ID" value="KAK0158054.1"/>
    <property type="molecule type" value="Genomic_DNA"/>
</dbReference>
<gene>
    <name evidence="7" type="ORF">PV327_011199</name>
</gene>
<evidence type="ECO:0000256" key="2">
    <source>
        <dbReference type="ARBA" id="ARBA00009127"/>
    </source>
</evidence>
<sequence>MNRFIILCIINFFSFEIINGDVEKLRGIYSWKSLDFKYPTVNAREQAIRNGSFIFGAPFPIDVDVARVGFRNEQKLFITIPRFQNGVPVTLGYVTKFSFQGNPLIAPYPNWEMNTLDGNCNHIISVFRIKVDECNRLWVLDTGKLIEDQICPPKIVVFDLSNNRLISSYNFPNNQVYSDSLFITPAIDIRYHRCDDAFVYIADVEKYQLIVYDHRNKKSWNIQNKLFAADSNYSNFTINGQSFNLMDGIFGLALGPVLPNNDRILYFHSLASNVENYVYTSIIRESRRFNGNPNAARNYFQTFNYQRPSQSAAEAMTKDGVLFYSLLSQTALACWNSQNNPELNANDVAILVQNSETLQFPSGLKISASLNGPEELWMITVRFQKIATDTINPNETNFRIQAGYVNELIRGSKCAPKSYNNNHHHHYNGNYN</sequence>
<comment type="caution">
    <text evidence="7">The sequence shown here is derived from an EMBL/GenBank/DDBJ whole genome shotgun (WGS) entry which is preliminary data.</text>
</comment>
<dbReference type="PANTHER" id="PTHR10009">
    <property type="entry name" value="PROTEIN YELLOW-RELATED"/>
    <property type="match status" value="1"/>
</dbReference>
<dbReference type="InterPro" id="IPR011042">
    <property type="entry name" value="6-blade_b-propeller_TolB-like"/>
</dbReference>
<evidence type="ECO:0000256" key="1">
    <source>
        <dbReference type="ARBA" id="ARBA00004613"/>
    </source>
</evidence>
<keyword evidence="3" id="KW-0964">Secreted</keyword>
<keyword evidence="4 6" id="KW-0732">Signal</keyword>
<feature type="chain" id="PRO_5041226079" description="Bee-milk protein" evidence="6">
    <location>
        <begin position="21"/>
        <end position="432"/>
    </location>
</feature>
<dbReference type="SUPFAM" id="SSF101898">
    <property type="entry name" value="NHL repeat"/>
    <property type="match status" value="1"/>
</dbReference>
<dbReference type="FunFam" id="2.120.10.30:FF:000045">
    <property type="entry name" value="Blast:Protein yellow"/>
    <property type="match status" value="1"/>
</dbReference>
<dbReference type="GO" id="GO:0005576">
    <property type="term" value="C:extracellular region"/>
    <property type="evidence" value="ECO:0007669"/>
    <property type="project" value="UniProtKB-SubCell"/>
</dbReference>
<dbReference type="Gene3D" id="2.120.10.30">
    <property type="entry name" value="TolB, C-terminal domain"/>
    <property type="match status" value="1"/>
</dbReference>
<name>A0AA39EWI4_MICHY</name>
<evidence type="ECO:0000313" key="7">
    <source>
        <dbReference type="EMBL" id="KAK0158054.1"/>
    </source>
</evidence>
<evidence type="ECO:0000313" key="8">
    <source>
        <dbReference type="Proteomes" id="UP001168972"/>
    </source>
</evidence>
<keyword evidence="5" id="KW-0325">Glycoprotein</keyword>
<dbReference type="Pfam" id="PF03022">
    <property type="entry name" value="MRJP"/>
    <property type="match status" value="1"/>
</dbReference>
<feature type="signal peptide" evidence="6">
    <location>
        <begin position="1"/>
        <end position="20"/>
    </location>
</feature>